<comment type="similarity">
    <text evidence="5 9">In the C-terminal section; belongs to the HTP reductase family.</text>
</comment>
<accession>A0A1V9G3K9</accession>
<evidence type="ECO:0000256" key="11">
    <source>
        <dbReference type="PIRSR" id="PIRSR006769-2"/>
    </source>
</evidence>
<dbReference type="CDD" id="cd01284">
    <property type="entry name" value="Riboflavin_deaminase-reductase"/>
    <property type="match status" value="1"/>
</dbReference>
<dbReference type="InterPro" id="IPR002734">
    <property type="entry name" value="RibDG_C"/>
</dbReference>
<gene>
    <name evidence="14" type="ORF">A3860_16145</name>
</gene>
<dbReference type="NCBIfam" id="TIGR00326">
    <property type="entry name" value="eubact_ribD"/>
    <property type="match status" value="1"/>
</dbReference>
<keyword evidence="7 9" id="KW-0560">Oxidoreductase</keyword>
<dbReference type="GO" id="GO:0008835">
    <property type="term" value="F:diaminohydroxyphosphoribosylaminopyrimidine deaminase activity"/>
    <property type="evidence" value="ECO:0007669"/>
    <property type="project" value="UniProtKB-EC"/>
</dbReference>
<evidence type="ECO:0000313" key="15">
    <source>
        <dbReference type="Proteomes" id="UP000192796"/>
    </source>
</evidence>
<evidence type="ECO:0000256" key="9">
    <source>
        <dbReference type="PIRNR" id="PIRNR006769"/>
    </source>
</evidence>
<feature type="binding site" evidence="11">
    <location>
        <position position="199"/>
    </location>
    <ligand>
        <name>NADP(+)</name>
        <dbReference type="ChEBI" id="CHEBI:58349"/>
    </ligand>
</feature>
<sequence length="345" mass="38436">MQRSLQLATTAAGYVAPNPMVGAVLVHEGRIIGEGYHQQYGGPHAEVHCVNSVKAADRHLIPQSVMYVSLEPCAHFGKTPPCADLIIANKIPQVVIGCRDPFKQVDGKGVEKLQAAGVQVTLGVLEQESRVLNKRFITFHTQHRPYIILKWAQTANGKMAGEPGGERLLISNEFTNRLVHKWRSEESAILVGTNTALFDDPSLTTRLWKGANPVRLVVDMNLRLPSSLQLFNKQVKTIVFNSLQHEEQGNLLYYQVTQDVNLVHQVVHALYQLKVLSVLVEGGAQLLQSFIDEGLWDEMRIITSNELVVRQGLPAPRVHSGELLKQESLLSDTLHYFVNPQTLVR</sequence>
<keyword evidence="9 12" id="KW-0862">Zinc</keyword>
<feature type="binding site" evidence="12">
    <location>
        <position position="73"/>
    </location>
    <ligand>
        <name>Zn(2+)</name>
        <dbReference type="ChEBI" id="CHEBI:29105"/>
        <note>catalytic</note>
    </ligand>
</feature>
<comment type="cofactor">
    <cofactor evidence="9 12">
        <name>Zn(2+)</name>
        <dbReference type="ChEBI" id="CHEBI:29105"/>
    </cofactor>
    <text evidence="9 12">Binds 1 zinc ion.</text>
</comment>
<dbReference type="EC" id="3.5.4.26" evidence="9"/>
<keyword evidence="6 9" id="KW-0521">NADP</keyword>
<dbReference type="PIRSF" id="PIRSF006769">
    <property type="entry name" value="RibD"/>
    <property type="match status" value="1"/>
</dbReference>
<dbReference type="PROSITE" id="PS51747">
    <property type="entry name" value="CYT_DCMP_DEAMINASES_2"/>
    <property type="match status" value="1"/>
</dbReference>
<evidence type="ECO:0000256" key="7">
    <source>
        <dbReference type="ARBA" id="ARBA00023002"/>
    </source>
</evidence>
<feature type="binding site" evidence="12">
    <location>
        <position position="44"/>
    </location>
    <ligand>
        <name>Zn(2+)</name>
        <dbReference type="ChEBI" id="CHEBI:29105"/>
        <note>catalytic</note>
    </ligand>
</feature>
<reference evidence="14 15" key="1">
    <citation type="submission" date="2016-03" db="EMBL/GenBank/DDBJ databases">
        <title>Niastella vici sp. nov., isolated from farmland soil.</title>
        <authorList>
            <person name="Chen L."/>
            <person name="Wang D."/>
            <person name="Yang S."/>
            <person name="Wang G."/>
        </authorList>
    </citation>
    <scope>NUCLEOTIDE SEQUENCE [LARGE SCALE GENOMIC DNA]</scope>
    <source>
        <strain evidence="14 15">DJ57</strain>
    </source>
</reference>
<keyword evidence="9" id="KW-0686">Riboflavin biosynthesis</keyword>
<feature type="binding site" evidence="11">
    <location>
        <begin position="283"/>
        <end position="289"/>
    </location>
    <ligand>
        <name>NADP(+)</name>
        <dbReference type="ChEBI" id="CHEBI:58349"/>
    </ligand>
</feature>
<feature type="binding site" evidence="11">
    <location>
        <position position="183"/>
    </location>
    <ligand>
        <name>substrate</name>
    </ligand>
</feature>
<evidence type="ECO:0000256" key="12">
    <source>
        <dbReference type="PIRSR" id="PIRSR006769-3"/>
    </source>
</evidence>
<evidence type="ECO:0000256" key="3">
    <source>
        <dbReference type="ARBA" id="ARBA00004910"/>
    </source>
</evidence>
<feature type="binding site" evidence="11">
    <location>
        <position position="281"/>
    </location>
    <ligand>
        <name>substrate</name>
    </ligand>
</feature>
<comment type="similarity">
    <text evidence="4 9">In the N-terminal section; belongs to the cytidine and deoxycytidylate deaminase family.</text>
</comment>
<dbReference type="Pfam" id="PF00383">
    <property type="entry name" value="dCMP_cyt_deam_1"/>
    <property type="match status" value="1"/>
</dbReference>
<evidence type="ECO:0000256" key="4">
    <source>
        <dbReference type="ARBA" id="ARBA00005259"/>
    </source>
</evidence>
<comment type="caution">
    <text evidence="14">The sequence shown here is derived from an EMBL/GenBank/DDBJ whole genome shotgun (WGS) entry which is preliminary data.</text>
</comment>
<dbReference type="Gene3D" id="3.40.140.10">
    <property type="entry name" value="Cytidine Deaminase, domain 2"/>
    <property type="match status" value="1"/>
</dbReference>
<evidence type="ECO:0000256" key="1">
    <source>
        <dbReference type="ARBA" id="ARBA00002151"/>
    </source>
</evidence>
<evidence type="ECO:0000256" key="2">
    <source>
        <dbReference type="ARBA" id="ARBA00004882"/>
    </source>
</evidence>
<dbReference type="Gene3D" id="3.40.430.10">
    <property type="entry name" value="Dihydrofolate Reductase, subunit A"/>
    <property type="match status" value="1"/>
</dbReference>
<keyword evidence="9 12" id="KW-0479">Metal-binding</keyword>
<feature type="domain" description="CMP/dCMP-type deaminase" evidence="13">
    <location>
        <begin position="1"/>
        <end position="121"/>
    </location>
</feature>
<dbReference type="GO" id="GO:0009231">
    <property type="term" value="P:riboflavin biosynthetic process"/>
    <property type="evidence" value="ECO:0007669"/>
    <property type="project" value="UniProtKB-UniPathway"/>
</dbReference>
<feature type="binding site" evidence="11">
    <location>
        <position position="152"/>
    </location>
    <ligand>
        <name>NADP(+)</name>
        <dbReference type="ChEBI" id="CHEBI:58349"/>
    </ligand>
</feature>
<dbReference type="SUPFAM" id="SSF53927">
    <property type="entry name" value="Cytidine deaminase-like"/>
    <property type="match status" value="1"/>
</dbReference>
<dbReference type="InterPro" id="IPR004794">
    <property type="entry name" value="Eubact_RibD"/>
</dbReference>
<evidence type="ECO:0000256" key="6">
    <source>
        <dbReference type="ARBA" id="ARBA00022857"/>
    </source>
</evidence>
<dbReference type="EMBL" id="LVYD01000024">
    <property type="protein sequence ID" value="OQP65203.1"/>
    <property type="molecule type" value="Genomic_DNA"/>
</dbReference>
<keyword evidence="8" id="KW-0511">Multifunctional enzyme</keyword>
<evidence type="ECO:0000256" key="10">
    <source>
        <dbReference type="PIRSR" id="PIRSR006769-1"/>
    </source>
</evidence>
<evidence type="ECO:0000256" key="5">
    <source>
        <dbReference type="ARBA" id="ARBA00007417"/>
    </source>
</evidence>
<dbReference type="InterPro" id="IPR050765">
    <property type="entry name" value="Riboflavin_Biosynth_HTPR"/>
</dbReference>
<comment type="pathway">
    <text evidence="2 9">Cofactor biosynthesis; riboflavin biosynthesis; 5-amino-6-(D-ribitylamino)uracil from GTP: step 2/4.</text>
</comment>
<proteinExistence type="inferred from homology"/>
<dbReference type="EC" id="1.1.1.193" evidence="9"/>
<protein>
    <recommendedName>
        <fullName evidence="9">Riboflavin biosynthesis protein RibD</fullName>
    </recommendedName>
    <domain>
        <recommendedName>
            <fullName evidence="9">Diaminohydroxyphosphoribosylaminopyrimidine deaminase</fullName>
            <shortName evidence="9">DRAP deaminase</shortName>
            <ecNumber evidence="9">3.5.4.26</ecNumber>
        </recommendedName>
        <alternativeName>
            <fullName evidence="9">Riboflavin-specific deaminase</fullName>
        </alternativeName>
    </domain>
    <domain>
        <recommendedName>
            <fullName evidence="9">5-amino-6-(5-phosphoribosylamino)uracil reductase</fullName>
            <ecNumber evidence="9">1.1.1.193</ecNumber>
        </recommendedName>
        <alternativeName>
            <fullName evidence="9">HTP reductase</fullName>
        </alternativeName>
    </domain>
</protein>
<feature type="binding site" evidence="12">
    <location>
        <position position="82"/>
    </location>
    <ligand>
        <name>Zn(2+)</name>
        <dbReference type="ChEBI" id="CHEBI:29105"/>
        <note>catalytic</note>
    </ligand>
</feature>
<comment type="function">
    <text evidence="1 9">Converts 2,5-diamino-6-(ribosylamino)-4(3h)-pyrimidinone 5'-phosphate into 5-amino-6-(ribosylamino)-2,4(1h,3h)-pyrimidinedione 5'-phosphate.</text>
</comment>
<dbReference type="SUPFAM" id="SSF53597">
    <property type="entry name" value="Dihydrofolate reductase-like"/>
    <property type="match status" value="1"/>
</dbReference>
<dbReference type="InterPro" id="IPR024072">
    <property type="entry name" value="DHFR-like_dom_sf"/>
</dbReference>
<dbReference type="InterPro" id="IPR016193">
    <property type="entry name" value="Cytidine_deaminase-like"/>
</dbReference>
<dbReference type="PANTHER" id="PTHR38011">
    <property type="entry name" value="DIHYDROFOLATE REDUCTASE FAMILY PROTEIN (AFU_ORTHOLOGUE AFUA_8G06820)"/>
    <property type="match status" value="1"/>
</dbReference>
<dbReference type="InterPro" id="IPR002125">
    <property type="entry name" value="CMP_dCMP_dom"/>
</dbReference>
<comment type="catalytic activity">
    <reaction evidence="9">
        <text>2,5-diamino-6-hydroxy-4-(5-phosphoribosylamino)-pyrimidine + H2O + H(+) = 5-amino-6-(5-phospho-D-ribosylamino)uracil + NH4(+)</text>
        <dbReference type="Rhea" id="RHEA:21868"/>
        <dbReference type="ChEBI" id="CHEBI:15377"/>
        <dbReference type="ChEBI" id="CHEBI:15378"/>
        <dbReference type="ChEBI" id="CHEBI:28938"/>
        <dbReference type="ChEBI" id="CHEBI:58453"/>
        <dbReference type="ChEBI" id="CHEBI:58614"/>
        <dbReference type="EC" id="3.5.4.26"/>
    </reaction>
</comment>
<feature type="binding site" evidence="11">
    <location>
        <position position="203"/>
    </location>
    <ligand>
        <name>substrate</name>
    </ligand>
</feature>
<feature type="binding site" evidence="11">
    <location>
        <position position="195"/>
    </location>
    <ligand>
        <name>NADP(+)</name>
        <dbReference type="ChEBI" id="CHEBI:58349"/>
    </ligand>
</feature>
<keyword evidence="15" id="KW-1185">Reference proteome</keyword>
<feature type="binding site" evidence="11">
    <location>
        <position position="206"/>
    </location>
    <ligand>
        <name>substrate</name>
    </ligand>
</feature>
<organism evidence="14 15">
    <name type="scientific">Niastella vici</name>
    <dbReference type="NCBI Taxonomy" id="1703345"/>
    <lineage>
        <taxon>Bacteria</taxon>
        <taxon>Pseudomonadati</taxon>
        <taxon>Bacteroidota</taxon>
        <taxon>Chitinophagia</taxon>
        <taxon>Chitinophagales</taxon>
        <taxon>Chitinophagaceae</taxon>
        <taxon>Niastella</taxon>
    </lineage>
</organism>
<dbReference type="GO" id="GO:0008703">
    <property type="term" value="F:5-amino-6-(5-phosphoribosylamino)uracil reductase activity"/>
    <property type="evidence" value="ECO:0007669"/>
    <property type="project" value="UniProtKB-EC"/>
</dbReference>
<evidence type="ECO:0000313" key="14">
    <source>
        <dbReference type="EMBL" id="OQP65203.1"/>
    </source>
</evidence>
<comment type="pathway">
    <text evidence="3 9">Cofactor biosynthesis; riboflavin biosynthesis; 5-amino-6-(D-ribitylamino)uracil from GTP: step 3/4.</text>
</comment>
<dbReference type="UniPathway" id="UPA00275">
    <property type="reaction ID" value="UER00401"/>
</dbReference>
<dbReference type="Pfam" id="PF01872">
    <property type="entry name" value="RibD_C"/>
    <property type="match status" value="1"/>
</dbReference>
<dbReference type="AlphaFoldDB" id="A0A1V9G3K9"/>
<dbReference type="Proteomes" id="UP000192796">
    <property type="component" value="Unassembled WGS sequence"/>
</dbReference>
<keyword evidence="9" id="KW-0378">Hydrolase</keyword>
<dbReference type="PANTHER" id="PTHR38011:SF7">
    <property type="entry name" value="2,5-DIAMINO-6-RIBOSYLAMINO-4(3H)-PYRIMIDINONE 5'-PHOSPHATE REDUCTASE"/>
    <property type="match status" value="1"/>
</dbReference>
<feature type="active site" description="Proton donor" evidence="10">
    <location>
        <position position="46"/>
    </location>
</feature>
<comment type="catalytic activity">
    <reaction evidence="9">
        <text>5-amino-6-(5-phospho-D-ribitylamino)uracil + NADP(+) = 5-amino-6-(5-phospho-D-ribosylamino)uracil + NADPH + H(+)</text>
        <dbReference type="Rhea" id="RHEA:17845"/>
        <dbReference type="ChEBI" id="CHEBI:15378"/>
        <dbReference type="ChEBI" id="CHEBI:57783"/>
        <dbReference type="ChEBI" id="CHEBI:58349"/>
        <dbReference type="ChEBI" id="CHEBI:58421"/>
        <dbReference type="ChEBI" id="CHEBI:58453"/>
        <dbReference type="EC" id="1.1.1.193"/>
    </reaction>
</comment>
<dbReference type="GO" id="GO:0046872">
    <property type="term" value="F:metal ion binding"/>
    <property type="evidence" value="ECO:0007669"/>
    <property type="project" value="UniProtKB-KW"/>
</dbReference>
<dbReference type="STRING" id="1703345.A3860_16145"/>
<evidence type="ECO:0000256" key="8">
    <source>
        <dbReference type="ARBA" id="ARBA00023268"/>
    </source>
</evidence>
<name>A0A1V9G3K9_9BACT</name>
<evidence type="ECO:0000259" key="13">
    <source>
        <dbReference type="PROSITE" id="PS51747"/>
    </source>
</evidence>